<evidence type="ECO:0000313" key="6">
    <source>
        <dbReference type="Proteomes" id="UP000242415"/>
    </source>
</evidence>
<evidence type="ECO:0000256" key="2">
    <source>
        <dbReference type="ARBA" id="ARBA00022795"/>
    </source>
</evidence>
<evidence type="ECO:0000256" key="3">
    <source>
        <dbReference type="SAM" id="MobiDB-lite"/>
    </source>
</evidence>
<dbReference type="OrthoDB" id="9785233at2"/>
<dbReference type="Pfam" id="PF13861">
    <property type="entry name" value="FLgD_tudor"/>
    <property type="match status" value="1"/>
</dbReference>
<gene>
    <name evidence="5" type="ORF">SAMN05444365_103563</name>
</gene>
<dbReference type="EMBL" id="FNPH01000003">
    <property type="protein sequence ID" value="SDY81266.1"/>
    <property type="molecule type" value="Genomic_DNA"/>
</dbReference>
<dbReference type="STRING" id="405436.SAMN05444365_103563"/>
<accession>A0A1H3MXE6</accession>
<dbReference type="RefSeq" id="WP_091555617.1">
    <property type="nucleotide sequence ID" value="NZ_FNPH01000003.1"/>
</dbReference>
<reference evidence="6" key="1">
    <citation type="submission" date="2016-10" db="EMBL/GenBank/DDBJ databases">
        <authorList>
            <person name="Varghese N."/>
            <person name="Submissions S."/>
        </authorList>
    </citation>
    <scope>NUCLEOTIDE SEQUENCE [LARGE SCALE GENOMIC DNA]</scope>
    <source>
        <strain evidence="6">DSM 45245</strain>
    </source>
</reference>
<dbReference type="GO" id="GO:0044781">
    <property type="term" value="P:bacterial-type flagellum organization"/>
    <property type="evidence" value="ECO:0007669"/>
    <property type="project" value="UniProtKB-KW"/>
</dbReference>
<keyword evidence="5" id="KW-0969">Cilium</keyword>
<keyword evidence="5" id="KW-0282">Flagellum</keyword>
<dbReference type="AlphaFoldDB" id="A0A1H3MXE6"/>
<evidence type="ECO:0000256" key="1">
    <source>
        <dbReference type="ARBA" id="ARBA00010577"/>
    </source>
</evidence>
<evidence type="ECO:0000259" key="4">
    <source>
        <dbReference type="Pfam" id="PF13861"/>
    </source>
</evidence>
<proteinExistence type="inferred from homology"/>
<organism evidence="5 6">
    <name type="scientific">Micromonospora pattaloongensis</name>
    <dbReference type="NCBI Taxonomy" id="405436"/>
    <lineage>
        <taxon>Bacteria</taxon>
        <taxon>Bacillati</taxon>
        <taxon>Actinomycetota</taxon>
        <taxon>Actinomycetes</taxon>
        <taxon>Micromonosporales</taxon>
        <taxon>Micromonosporaceae</taxon>
        <taxon>Micromonospora</taxon>
    </lineage>
</organism>
<dbReference type="Proteomes" id="UP000242415">
    <property type="component" value="Unassembled WGS sequence"/>
</dbReference>
<keyword evidence="5" id="KW-0966">Cell projection</keyword>
<feature type="domain" description="FlgD Tudor-like" evidence="4">
    <location>
        <begin position="88"/>
        <end position="138"/>
    </location>
</feature>
<sequence length="144" mass="14962">MTSPIPPQTYTPVTGTMPTTTGATKSSGGNSLGQDAFLKLLVAQLRYQDPTNPADGTAFLAQTAQFTQVEKLGQIAADQENLLHGQLMLNASSLIGRTVSYPGPDGQPITGVVTAASFTGGAPTLRIGDTDVPLFAVTEIRRTA</sequence>
<feature type="region of interest" description="Disordered" evidence="3">
    <location>
        <begin position="1"/>
        <end position="29"/>
    </location>
</feature>
<dbReference type="InterPro" id="IPR025963">
    <property type="entry name" value="FLgD_Tudor"/>
</dbReference>
<keyword evidence="6" id="KW-1185">Reference proteome</keyword>
<keyword evidence="2" id="KW-1005">Bacterial flagellum biogenesis</keyword>
<dbReference type="InterPro" id="IPR005648">
    <property type="entry name" value="FlgD"/>
</dbReference>
<comment type="similarity">
    <text evidence="1">Belongs to the FlgD family.</text>
</comment>
<evidence type="ECO:0000313" key="5">
    <source>
        <dbReference type="EMBL" id="SDY81266.1"/>
    </source>
</evidence>
<protein>
    <submittedName>
        <fullName evidence="5">Flagellar basal-body rod modification protein FlgD</fullName>
    </submittedName>
</protein>
<name>A0A1H3MXE6_9ACTN</name>
<feature type="compositionally biased region" description="Low complexity" evidence="3">
    <location>
        <begin position="10"/>
        <end position="24"/>
    </location>
</feature>
<dbReference type="Pfam" id="PF03963">
    <property type="entry name" value="FlgD"/>
    <property type="match status" value="1"/>
</dbReference>